<keyword evidence="1" id="KW-0479">Metal-binding</keyword>
<keyword evidence="1" id="KW-0862">Zinc</keyword>
<dbReference type="RefSeq" id="XP_009013440.1">
    <property type="nucleotide sequence ID" value="XM_009015192.1"/>
</dbReference>
<evidence type="ECO:0000313" key="6">
    <source>
        <dbReference type="EnsemblMetazoa" id="HelroP169371"/>
    </source>
</evidence>
<reference evidence="6" key="3">
    <citation type="submission" date="2015-06" db="UniProtKB">
        <authorList>
            <consortium name="EnsemblMetazoa"/>
        </authorList>
    </citation>
    <scope>IDENTIFICATION</scope>
</reference>
<feature type="compositionally biased region" description="Acidic residues" evidence="3">
    <location>
        <begin position="760"/>
        <end position="783"/>
    </location>
</feature>
<sequence length="881" mass="97797">MVDRQLRSRTGMSEPEEGVNVTDPVQMMQLRKLELEMQILKEAADQDRQIKKEAAEREKEKVERQLELEKEDKKLRREAELGMKAQENKITLKSSITGIIRRFSPMMGLCPTDPRELPAYFQRIEGMFDSYEITEDIRAELLVANMETKMKTVLNELKGEDYQNYEAIKQRIIHSCRFSPMKLRDEFDLARKKSDETFPAFAAKLHSHLRFYFQSRGIENLDRAMSLLVVDRMKELLPKVLLEHVLTQEGESWLQHEQMADVLETFEANMNMRSSTAAVSDYRLHHLSEQRGKHPPWPLKDDKRGPISKMGCYKCGNVGHLAKFCTQRSSLGKPVRKIMKCHVSSASRGLNSHDNGAIQADKYFTRPFVDVQIQSGPVCKALVDSGAEVCEISQDLCQRLKLPRMEKMRIRGWNGQPTEVDGTWVMLLPSSKEGESIAPAIRVWCAVVPNTGEQLIITPQIVELLNISEPYTMPAMRAGTLVGDLPVMSEHDESLKYYDVEDSGLKCQGRCGRRGVGQVGDIIRKLDDNNNNFNKFVHDKSNNNSVDKFVHAINNSNVNKFVYDNNNGVGNSDVGNVGRSDVRGAGKSYGGNVGRSEVGGVGNSDVGNVGRSDVEGVGKSDVGNVGRSDVGGVGNSDVGNVGRSDVRGAGKSDVGNVGRSDVEGVGKSDVGNVGRLEVGRAGKSDVGGTRRSDVGGICKSDVAEVNNLTAATKRSENDRPNEDDGEDEGGGAEDDDMIDELAVEEDNPIKFNNCKVGVMEAEDGQPEEEGEDDHDCGDGDDDGREFSDDNKVGIVAGHNKVLDKDDEGEAQVDEDEGSCGLEKDRHLKNQTYRNEKKPREITLVHRVVRRPSLQQHSHTPVTQQQGSDYMKKYTHAGSQKR</sequence>
<feature type="domain" description="CCHC-type" evidence="4">
    <location>
        <begin position="312"/>
        <end position="327"/>
    </location>
</feature>
<evidence type="ECO:0000256" key="3">
    <source>
        <dbReference type="SAM" id="MobiDB-lite"/>
    </source>
</evidence>
<dbReference type="PROSITE" id="PS50158">
    <property type="entry name" value="ZF_CCHC"/>
    <property type="match status" value="1"/>
</dbReference>
<gene>
    <name evidence="6" type="primary">20202801</name>
    <name evidence="5" type="ORF">HELRODRAFT_169371</name>
</gene>
<dbReference type="KEGG" id="hro:HELRODRAFT_169371"/>
<dbReference type="InParanoid" id="T1F1V1"/>
<feature type="region of interest" description="Disordered" evidence="3">
    <location>
        <begin position="708"/>
        <end position="881"/>
    </location>
</feature>
<protein>
    <recommendedName>
        <fullName evidence="4">CCHC-type domain-containing protein</fullName>
    </recommendedName>
</protein>
<evidence type="ECO:0000313" key="7">
    <source>
        <dbReference type="Proteomes" id="UP000015101"/>
    </source>
</evidence>
<dbReference type="SUPFAM" id="SSF50630">
    <property type="entry name" value="Acid proteases"/>
    <property type="match status" value="1"/>
</dbReference>
<dbReference type="CTD" id="20202801"/>
<feature type="compositionally biased region" description="Basic and acidic residues" evidence="3">
    <location>
        <begin position="821"/>
        <end position="843"/>
    </location>
</feature>
<keyword evidence="2" id="KW-0175">Coiled coil</keyword>
<feature type="compositionally biased region" description="Basic residues" evidence="3">
    <location>
        <begin position="872"/>
        <end position="881"/>
    </location>
</feature>
<evidence type="ECO:0000256" key="1">
    <source>
        <dbReference type="PROSITE-ProRule" id="PRU00047"/>
    </source>
</evidence>
<evidence type="ECO:0000259" key="4">
    <source>
        <dbReference type="PROSITE" id="PS50158"/>
    </source>
</evidence>
<feature type="region of interest" description="Disordered" evidence="3">
    <location>
        <begin position="587"/>
        <end position="669"/>
    </location>
</feature>
<evidence type="ECO:0000256" key="2">
    <source>
        <dbReference type="SAM" id="Coils"/>
    </source>
</evidence>
<organism evidence="6 7">
    <name type="scientific">Helobdella robusta</name>
    <name type="common">Californian leech</name>
    <dbReference type="NCBI Taxonomy" id="6412"/>
    <lineage>
        <taxon>Eukaryota</taxon>
        <taxon>Metazoa</taxon>
        <taxon>Spiralia</taxon>
        <taxon>Lophotrochozoa</taxon>
        <taxon>Annelida</taxon>
        <taxon>Clitellata</taxon>
        <taxon>Hirudinea</taxon>
        <taxon>Rhynchobdellida</taxon>
        <taxon>Glossiphoniidae</taxon>
        <taxon>Helobdella</taxon>
    </lineage>
</organism>
<dbReference type="GeneID" id="20202801"/>
<dbReference type="PANTHER" id="PTHR46888">
    <property type="entry name" value="ZINC KNUCKLE DOMAINCONTAINING PROTEIN-RELATED"/>
    <property type="match status" value="1"/>
</dbReference>
<dbReference type="Proteomes" id="UP000015101">
    <property type="component" value="Unassembled WGS sequence"/>
</dbReference>
<dbReference type="InterPro" id="IPR036875">
    <property type="entry name" value="Znf_CCHC_sf"/>
</dbReference>
<dbReference type="OrthoDB" id="6436792at2759"/>
<dbReference type="eggNOG" id="KOG0621">
    <property type="taxonomic scope" value="Eukaryota"/>
</dbReference>
<dbReference type="AlphaFoldDB" id="T1F1V1"/>
<feature type="compositionally biased region" description="Acidic residues" evidence="3">
    <location>
        <begin position="804"/>
        <end position="817"/>
    </location>
</feature>
<dbReference type="EMBL" id="KB096080">
    <property type="protein sequence ID" value="ESO08510.1"/>
    <property type="molecule type" value="Genomic_DNA"/>
</dbReference>
<keyword evidence="1" id="KW-0863">Zinc-finger</keyword>
<dbReference type="STRING" id="6412.T1F1V1"/>
<dbReference type="GO" id="GO:0008270">
    <property type="term" value="F:zinc ion binding"/>
    <property type="evidence" value="ECO:0007669"/>
    <property type="project" value="UniProtKB-KW"/>
</dbReference>
<dbReference type="CDD" id="cd00303">
    <property type="entry name" value="retropepsin_like"/>
    <property type="match status" value="1"/>
</dbReference>
<feature type="region of interest" description="Disordered" evidence="3">
    <location>
        <begin position="1"/>
        <end position="21"/>
    </location>
</feature>
<name>T1F1V1_HELRO</name>
<feature type="compositionally biased region" description="Acidic residues" evidence="3">
    <location>
        <begin position="723"/>
        <end position="746"/>
    </location>
</feature>
<reference evidence="5 7" key="2">
    <citation type="journal article" date="2013" name="Nature">
        <title>Insights into bilaterian evolution from three spiralian genomes.</title>
        <authorList>
            <person name="Simakov O."/>
            <person name="Marletaz F."/>
            <person name="Cho S.J."/>
            <person name="Edsinger-Gonzales E."/>
            <person name="Havlak P."/>
            <person name="Hellsten U."/>
            <person name="Kuo D.H."/>
            <person name="Larsson T."/>
            <person name="Lv J."/>
            <person name="Arendt D."/>
            <person name="Savage R."/>
            <person name="Osoegawa K."/>
            <person name="de Jong P."/>
            <person name="Grimwood J."/>
            <person name="Chapman J.A."/>
            <person name="Shapiro H."/>
            <person name="Aerts A."/>
            <person name="Otillar R.P."/>
            <person name="Terry A.Y."/>
            <person name="Boore J.L."/>
            <person name="Grigoriev I.V."/>
            <person name="Lindberg D.R."/>
            <person name="Seaver E.C."/>
            <person name="Weisblat D.A."/>
            <person name="Putnam N.H."/>
            <person name="Rokhsar D.S."/>
        </authorList>
    </citation>
    <scope>NUCLEOTIDE SEQUENCE</scope>
</reference>
<proteinExistence type="predicted"/>
<dbReference type="InterPro" id="IPR021109">
    <property type="entry name" value="Peptidase_aspartic_dom_sf"/>
</dbReference>
<dbReference type="PANTHER" id="PTHR46888:SF1">
    <property type="entry name" value="RIBONUCLEASE H"/>
    <property type="match status" value="1"/>
</dbReference>
<dbReference type="HOGENOM" id="CLU_009511_0_0_1"/>
<dbReference type="SMART" id="SM00343">
    <property type="entry name" value="ZnF_C2HC"/>
    <property type="match status" value="1"/>
</dbReference>
<dbReference type="SUPFAM" id="SSF57756">
    <property type="entry name" value="Retrovirus zinc finger-like domains"/>
    <property type="match status" value="1"/>
</dbReference>
<reference evidence="7" key="1">
    <citation type="submission" date="2012-12" db="EMBL/GenBank/DDBJ databases">
        <authorList>
            <person name="Hellsten U."/>
            <person name="Grimwood J."/>
            <person name="Chapman J.A."/>
            <person name="Shapiro H."/>
            <person name="Aerts A."/>
            <person name="Otillar R.P."/>
            <person name="Terry A.Y."/>
            <person name="Boore J.L."/>
            <person name="Simakov O."/>
            <person name="Marletaz F."/>
            <person name="Cho S.-J."/>
            <person name="Edsinger-Gonzales E."/>
            <person name="Havlak P."/>
            <person name="Kuo D.-H."/>
            <person name="Larsson T."/>
            <person name="Lv J."/>
            <person name="Arendt D."/>
            <person name="Savage R."/>
            <person name="Osoegawa K."/>
            <person name="de Jong P."/>
            <person name="Lindberg D.R."/>
            <person name="Seaver E.C."/>
            <person name="Weisblat D.A."/>
            <person name="Putnam N.H."/>
            <person name="Grigoriev I.V."/>
            <person name="Rokhsar D.S."/>
        </authorList>
    </citation>
    <scope>NUCLEOTIDE SEQUENCE</scope>
</reference>
<dbReference type="CDD" id="cd22249">
    <property type="entry name" value="UDM1_RNF168_RNF169-like"/>
    <property type="match status" value="1"/>
</dbReference>
<dbReference type="EMBL" id="AMQM01003276">
    <property type="status" value="NOT_ANNOTATED_CDS"/>
    <property type="molecule type" value="Genomic_DNA"/>
</dbReference>
<dbReference type="Pfam" id="PF00098">
    <property type="entry name" value="zf-CCHC"/>
    <property type="match status" value="1"/>
</dbReference>
<dbReference type="Gene3D" id="4.10.60.10">
    <property type="entry name" value="Zinc finger, CCHC-type"/>
    <property type="match status" value="1"/>
</dbReference>
<dbReference type="InterPro" id="IPR001878">
    <property type="entry name" value="Znf_CCHC"/>
</dbReference>
<keyword evidence="7" id="KW-1185">Reference proteome</keyword>
<accession>T1F1V1</accession>
<feature type="coiled-coil region" evidence="2">
    <location>
        <begin position="30"/>
        <end position="72"/>
    </location>
</feature>
<feature type="compositionally biased region" description="Gly residues" evidence="3">
    <location>
        <begin position="587"/>
        <end position="602"/>
    </location>
</feature>
<feature type="compositionally biased region" description="Polar residues" evidence="3">
    <location>
        <begin position="852"/>
        <end position="867"/>
    </location>
</feature>
<dbReference type="GO" id="GO:0003676">
    <property type="term" value="F:nucleic acid binding"/>
    <property type="evidence" value="ECO:0007669"/>
    <property type="project" value="InterPro"/>
</dbReference>
<evidence type="ECO:0000313" key="5">
    <source>
        <dbReference type="EMBL" id="ESO08510.1"/>
    </source>
</evidence>
<dbReference type="Gene3D" id="2.40.70.10">
    <property type="entry name" value="Acid Proteases"/>
    <property type="match status" value="1"/>
</dbReference>
<dbReference type="EnsemblMetazoa" id="HelroT169371">
    <property type="protein sequence ID" value="HelroP169371"/>
    <property type="gene ID" value="HelroG169371"/>
</dbReference>
<feature type="compositionally biased region" description="Basic and acidic residues" evidence="3">
    <location>
        <begin position="713"/>
        <end position="722"/>
    </location>
</feature>